<dbReference type="EMBL" id="JAACJP010000005">
    <property type="protein sequence ID" value="KAF5384108.1"/>
    <property type="molecule type" value="Genomic_DNA"/>
</dbReference>
<sequence length="534" mass="56633">MIVAKRAIYTIGRVQLTRTLSTRASTILSALDISTTEELSGVYDGQWRGSGDIFSSVCPTTGEILARVKSASPQELHDALARSREAYTLFRHVPAPRRGEILRQIREALSAKRDELGALVSLEMGKIRTEGVGEVQEFIDICDYAVGLSRMMNGNVVASERPGHSILEVPNPLGVVGVLSAFNFPVAVYGWNLALSLAAGNATIWKPSPSTPLCSIAVTRIVARVLESNGIPGAVAGLVTGGREAGAAIAESRDVELVSFTGSELVGRNVGKTVMSRFGKTILELGGNNASIVMPDADLSIAVPSVFFGAVGTAGQRCTSTRRLYLHRDIAPEFLDRLKKLYATIKPADPLVDGTLLGPLHTSAALKTYSDAIDHLRSIDADILTGGNRYTDAPLDAGNFVQPTIAIPKSVDPKAKIWSTETFAPILNAAVFDNIEEAIAWNNAVPQGLSSSLWSRDIRNLGKWIGPGGSDAGIVNVNVGTSGAEIGAAFGGNKSTGWGRESGGDAWKQYVRWSACTINFSDSAPLAQGVNFSI</sequence>
<reference evidence="9 10" key="1">
    <citation type="journal article" date="2020" name="ISME J.">
        <title>Uncovering the hidden diversity of litter-decomposition mechanisms in mushroom-forming fungi.</title>
        <authorList>
            <person name="Floudas D."/>
            <person name="Bentzer J."/>
            <person name="Ahren D."/>
            <person name="Johansson T."/>
            <person name="Persson P."/>
            <person name="Tunlid A."/>
        </authorList>
    </citation>
    <scope>NUCLEOTIDE SEQUENCE [LARGE SCALE GENOMIC DNA]</scope>
    <source>
        <strain evidence="9 10">CBS 661.87</strain>
    </source>
</reference>
<dbReference type="Gene3D" id="3.40.309.10">
    <property type="entry name" value="Aldehyde Dehydrogenase, Chain A, domain 2"/>
    <property type="match status" value="1"/>
</dbReference>
<proteinExistence type="inferred from homology"/>
<comment type="similarity">
    <text evidence="1 7">Belongs to the aldehyde dehydrogenase family.</text>
</comment>
<evidence type="ECO:0000256" key="3">
    <source>
        <dbReference type="ARBA" id="ARBA00023002"/>
    </source>
</evidence>
<keyword evidence="3 7" id="KW-0560">Oxidoreductase</keyword>
<name>A0A8H5HIQ4_9AGAR</name>
<gene>
    <name evidence="9" type="ORF">D9615_003323</name>
</gene>
<dbReference type="Gene3D" id="3.40.605.10">
    <property type="entry name" value="Aldehyde Dehydrogenase, Chain A, domain 1"/>
    <property type="match status" value="1"/>
</dbReference>
<feature type="domain" description="Aldehyde dehydrogenase" evidence="8">
    <location>
        <begin position="52"/>
        <end position="513"/>
    </location>
</feature>
<comment type="caution">
    <text evidence="9">The sequence shown here is derived from an EMBL/GenBank/DDBJ whole genome shotgun (WGS) entry which is preliminary data.</text>
</comment>
<dbReference type="InterPro" id="IPR015590">
    <property type="entry name" value="Aldehyde_DH_dom"/>
</dbReference>
<dbReference type="CDD" id="cd07130">
    <property type="entry name" value="ALDH_F7_AASADH"/>
    <property type="match status" value="1"/>
</dbReference>
<comment type="subunit">
    <text evidence="2">Homotetramer.</text>
</comment>
<dbReference type="EC" id="1.2.1.3" evidence="5"/>
<dbReference type="SUPFAM" id="SSF53720">
    <property type="entry name" value="ALDH-like"/>
    <property type="match status" value="1"/>
</dbReference>
<dbReference type="InterPro" id="IPR016163">
    <property type="entry name" value="Ald_DH_C"/>
</dbReference>
<dbReference type="InterPro" id="IPR029510">
    <property type="entry name" value="Ald_DH_CS_GLU"/>
</dbReference>
<evidence type="ECO:0000259" key="8">
    <source>
        <dbReference type="Pfam" id="PF00171"/>
    </source>
</evidence>
<accession>A0A8H5HIQ4</accession>
<organism evidence="9 10">
    <name type="scientific">Tricholomella constricta</name>
    <dbReference type="NCBI Taxonomy" id="117010"/>
    <lineage>
        <taxon>Eukaryota</taxon>
        <taxon>Fungi</taxon>
        <taxon>Dikarya</taxon>
        <taxon>Basidiomycota</taxon>
        <taxon>Agaricomycotina</taxon>
        <taxon>Agaricomycetes</taxon>
        <taxon>Agaricomycetidae</taxon>
        <taxon>Agaricales</taxon>
        <taxon>Tricholomatineae</taxon>
        <taxon>Lyophyllaceae</taxon>
        <taxon>Tricholomella</taxon>
    </lineage>
</organism>
<feature type="active site" evidence="6">
    <location>
        <position position="284"/>
    </location>
</feature>
<evidence type="ECO:0000256" key="5">
    <source>
        <dbReference type="ARBA" id="ARBA00024226"/>
    </source>
</evidence>
<dbReference type="OrthoDB" id="310895at2759"/>
<dbReference type="PANTHER" id="PTHR43521">
    <property type="entry name" value="ALPHA-AMINOADIPIC SEMIALDEHYDE DEHYDROGENASE"/>
    <property type="match status" value="1"/>
</dbReference>
<evidence type="ECO:0000256" key="7">
    <source>
        <dbReference type="RuleBase" id="RU003345"/>
    </source>
</evidence>
<keyword evidence="10" id="KW-1185">Reference proteome</keyword>
<dbReference type="InterPro" id="IPR044638">
    <property type="entry name" value="ALDH7A1-like"/>
</dbReference>
<dbReference type="AlphaFoldDB" id="A0A8H5HIQ4"/>
<evidence type="ECO:0000256" key="6">
    <source>
        <dbReference type="PROSITE-ProRule" id="PRU10007"/>
    </source>
</evidence>
<dbReference type="Proteomes" id="UP000565441">
    <property type="component" value="Unassembled WGS sequence"/>
</dbReference>
<dbReference type="Pfam" id="PF00171">
    <property type="entry name" value="Aldedh"/>
    <property type="match status" value="1"/>
</dbReference>
<dbReference type="PANTHER" id="PTHR43521:SF1">
    <property type="entry name" value="ALPHA-AMINOADIPIC SEMIALDEHYDE DEHYDROGENASE"/>
    <property type="match status" value="1"/>
</dbReference>
<dbReference type="InterPro" id="IPR016162">
    <property type="entry name" value="Ald_DH_N"/>
</dbReference>
<evidence type="ECO:0000313" key="10">
    <source>
        <dbReference type="Proteomes" id="UP000565441"/>
    </source>
</evidence>
<evidence type="ECO:0000256" key="2">
    <source>
        <dbReference type="ARBA" id="ARBA00011881"/>
    </source>
</evidence>
<keyword evidence="4" id="KW-0520">NAD</keyword>
<evidence type="ECO:0000256" key="4">
    <source>
        <dbReference type="ARBA" id="ARBA00023027"/>
    </source>
</evidence>
<evidence type="ECO:0000256" key="1">
    <source>
        <dbReference type="ARBA" id="ARBA00009986"/>
    </source>
</evidence>
<protein>
    <recommendedName>
        <fullName evidence="5">aldehyde dehydrogenase (NAD(+))</fullName>
        <ecNumber evidence="5">1.2.1.3</ecNumber>
    </recommendedName>
</protein>
<evidence type="ECO:0000313" key="9">
    <source>
        <dbReference type="EMBL" id="KAF5384108.1"/>
    </source>
</evidence>
<dbReference type="InterPro" id="IPR016161">
    <property type="entry name" value="Ald_DH/histidinol_DH"/>
</dbReference>
<dbReference type="GO" id="GO:0004029">
    <property type="term" value="F:aldehyde dehydrogenase (NAD+) activity"/>
    <property type="evidence" value="ECO:0007669"/>
    <property type="project" value="UniProtKB-EC"/>
</dbReference>
<dbReference type="PROSITE" id="PS00687">
    <property type="entry name" value="ALDEHYDE_DEHYDR_GLU"/>
    <property type="match status" value="1"/>
</dbReference>